<evidence type="ECO:0000313" key="4">
    <source>
        <dbReference type="EMBL" id="MFC6440132.1"/>
    </source>
</evidence>
<dbReference type="SUPFAM" id="SSF110296">
    <property type="entry name" value="Oligoxyloglucan reducing end-specific cellobiohydrolase"/>
    <property type="match status" value="1"/>
</dbReference>
<sequence>MAPLAEQSLLADIQKINETTLVAVGERGHILINTNNQGWQQQPVPTNQMLNAVDFVDDQHGWAVGHDAIILATDDGGLHWTVQQNLPDLEKPLMDVHFFDAQHGIAVGAYGLFYRTQDGGQSWVKELHGEVLLEDDQAYLQELRDEDEQLYLQELASVLPHFNRLSAGREGRLYMAGEMGLLAFSDDQGRNWQRIDVHYNGSFFDVMQVPNGEVIAAGLRGNIFQLTDGVWQRIDNPTKSSINSIVAVDADTTVFVGNNGRILTLTKGKLSTFQTEDGKAIINALASPNGLIAVTESGIKQLPLNK</sequence>
<dbReference type="Proteomes" id="UP001596364">
    <property type="component" value="Unassembled WGS sequence"/>
</dbReference>
<evidence type="ECO:0000256" key="2">
    <source>
        <dbReference type="ARBA" id="ARBA00023276"/>
    </source>
</evidence>
<dbReference type="PANTHER" id="PTHR47199:SF2">
    <property type="entry name" value="PHOTOSYSTEM II STABILITY_ASSEMBLY FACTOR HCF136, CHLOROPLASTIC"/>
    <property type="match status" value="1"/>
</dbReference>
<feature type="domain" description="Photosynthesis system II assembly factor Ycf48/Hcf136-like" evidence="3">
    <location>
        <begin position="88"/>
        <end position="197"/>
    </location>
</feature>
<protein>
    <submittedName>
        <fullName evidence="4">WD40/YVTN/BNR-like repeat-containing protein</fullName>
    </submittedName>
</protein>
<evidence type="ECO:0000259" key="3">
    <source>
        <dbReference type="Pfam" id="PF14870"/>
    </source>
</evidence>
<dbReference type="InterPro" id="IPR028203">
    <property type="entry name" value="PSII_CF48-like_dom"/>
</dbReference>
<keyword evidence="5" id="KW-1185">Reference proteome</keyword>
<dbReference type="Pfam" id="PF14870">
    <property type="entry name" value="PSII_BNR"/>
    <property type="match status" value="2"/>
</dbReference>
<dbReference type="PANTHER" id="PTHR47199">
    <property type="entry name" value="PHOTOSYSTEM II STABILITY/ASSEMBLY FACTOR HCF136, CHLOROPLASTIC"/>
    <property type="match status" value="1"/>
</dbReference>
<keyword evidence="1" id="KW-0602">Photosynthesis</keyword>
<reference evidence="5" key="1">
    <citation type="journal article" date="2019" name="Int. J. Syst. Evol. Microbiol.">
        <title>The Global Catalogue of Microorganisms (GCM) 10K type strain sequencing project: providing services to taxonomists for standard genome sequencing and annotation.</title>
        <authorList>
            <consortium name="The Broad Institute Genomics Platform"/>
            <consortium name="The Broad Institute Genome Sequencing Center for Infectious Disease"/>
            <person name="Wu L."/>
            <person name="Ma J."/>
        </authorList>
    </citation>
    <scope>NUCLEOTIDE SEQUENCE [LARGE SCALE GENOMIC DNA]</scope>
    <source>
        <strain evidence="5">CGMCC 1.16031</strain>
    </source>
</reference>
<dbReference type="RefSeq" id="WP_254426522.1">
    <property type="nucleotide sequence ID" value="NZ_JBHSUS010000001.1"/>
</dbReference>
<comment type="caution">
    <text evidence="4">The sequence shown here is derived from an EMBL/GenBank/DDBJ whole genome shotgun (WGS) entry which is preliminary data.</text>
</comment>
<evidence type="ECO:0000256" key="1">
    <source>
        <dbReference type="ARBA" id="ARBA00022531"/>
    </source>
</evidence>
<keyword evidence="2" id="KW-0604">Photosystem II</keyword>
<dbReference type="Gene3D" id="2.130.10.10">
    <property type="entry name" value="YVTN repeat-like/Quinoprotein amine dehydrogenase"/>
    <property type="match status" value="1"/>
</dbReference>
<accession>A0ABW1XLV9</accession>
<dbReference type="InterPro" id="IPR015943">
    <property type="entry name" value="WD40/YVTN_repeat-like_dom_sf"/>
</dbReference>
<organism evidence="4 5">
    <name type="scientific">Pseudobowmanella zhangzhouensis</name>
    <dbReference type="NCBI Taxonomy" id="1537679"/>
    <lineage>
        <taxon>Bacteria</taxon>
        <taxon>Pseudomonadati</taxon>
        <taxon>Pseudomonadota</taxon>
        <taxon>Gammaproteobacteria</taxon>
        <taxon>Alteromonadales</taxon>
        <taxon>Alteromonadaceae</taxon>
    </lineage>
</organism>
<name>A0ABW1XLV9_9ALTE</name>
<dbReference type="EMBL" id="JBHSUS010000001">
    <property type="protein sequence ID" value="MFC6440132.1"/>
    <property type="molecule type" value="Genomic_DNA"/>
</dbReference>
<feature type="domain" description="Photosynthesis system II assembly factor Ycf48/Hcf136-like" evidence="3">
    <location>
        <begin position="34"/>
        <end position="84"/>
    </location>
</feature>
<evidence type="ECO:0000313" key="5">
    <source>
        <dbReference type="Proteomes" id="UP001596364"/>
    </source>
</evidence>
<gene>
    <name evidence="4" type="ORF">ACFP85_08235</name>
</gene>
<proteinExistence type="predicted"/>